<feature type="compositionally biased region" description="Polar residues" evidence="1">
    <location>
        <begin position="465"/>
        <end position="479"/>
    </location>
</feature>
<feature type="compositionally biased region" description="Basic and acidic residues" evidence="1">
    <location>
        <begin position="768"/>
        <end position="777"/>
    </location>
</feature>
<feature type="compositionally biased region" description="Low complexity" evidence="1">
    <location>
        <begin position="825"/>
        <end position="835"/>
    </location>
</feature>
<protein>
    <submittedName>
        <fullName evidence="2">Uncharacterized protein</fullName>
    </submittedName>
</protein>
<dbReference type="AlphaFoldDB" id="A0A6L2Q440"/>
<evidence type="ECO:0000313" key="2">
    <source>
        <dbReference type="EMBL" id="GFG38292.1"/>
    </source>
</evidence>
<feature type="compositionally biased region" description="Gly residues" evidence="1">
    <location>
        <begin position="169"/>
        <end position="184"/>
    </location>
</feature>
<feature type="compositionally biased region" description="Basic and acidic residues" evidence="1">
    <location>
        <begin position="223"/>
        <end position="237"/>
    </location>
</feature>
<feature type="compositionally biased region" description="Basic and acidic residues" evidence="1">
    <location>
        <begin position="695"/>
        <end position="711"/>
    </location>
</feature>
<reference evidence="3" key="1">
    <citation type="submission" date="2020-01" db="EMBL/GenBank/DDBJ databases">
        <title>Draft genome sequence of the Termite Coptotermes fromosanus.</title>
        <authorList>
            <person name="Itakura S."/>
            <person name="Yosikawa Y."/>
            <person name="Umezawa K."/>
        </authorList>
    </citation>
    <scope>NUCLEOTIDE SEQUENCE [LARGE SCALE GENOMIC DNA]</scope>
</reference>
<accession>A0A6L2Q440</accession>
<dbReference type="Proteomes" id="UP000502823">
    <property type="component" value="Unassembled WGS sequence"/>
</dbReference>
<dbReference type="OrthoDB" id="6594710at2759"/>
<evidence type="ECO:0000256" key="1">
    <source>
        <dbReference type="SAM" id="MobiDB-lite"/>
    </source>
</evidence>
<feature type="region of interest" description="Disordered" evidence="1">
    <location>
        <begin position="649"/>
        <end position="879"/>
    </location>
</feature>
<feature type="region of interest" description="Disordered" evidence="1">
    <location>
        <begin position="82"/>
        <end position="103"/>
    </location>
</feature>
<feature type="region of interest" description="Disordered" evidence="1">
    <location>
        <begin position="165"/>
        <end position="247"/>
    </location>
</feature>
<dbReference type="InParanoid" id="A0A6L2Q440"/>
<dbReference type="EMBL" id="BLKM01012984">
    <property type="protein sequence ID" value="GFG38292.1"/>
    <property type="molecule type" value="Genomic_DNA"/>
</dbReference>
<keyword evidence="3" id="KW-1185">Reference proteome</keyword>
<name>A0A6L2Q440_COPFO</name>
<feature type="compositionally biased region" description="Basic and acidic residues" evidence="1">
    <location>
        <begin position="813"/>
        <end position="824"/>
    </location>
</feature>
<feature type="non-terminal residue" evidence="2">
    <location>
        <position position="990"/>
    </location>
</feature>
<feature type="compositionally biased region" description="Polar residues" evidence="1">
    <location>
        <begin position="729"/>
        <end position="741"/>
    </location>
</feature>
<feature type="region of interest" description="Disordered" evidence="1">
    <location>
        <begin position="895"/>
        <end position="990"/>
    </location>
</feature>
<comment type="caution">
    <text evidence="2">The sequence shown here is derived from an EMBL/GenBank/DDBJ whole genome shotgun (WGS) entry which is preliminary data.</text>
</comment>
<feature type="compositionally biased region" description="Basic and acidic residues" evidence="1">
    <location>
        <begin position="194"/>
        <end position="209"/>
    </location>
</feature>
<evidence type="ECO:0000313" key="3">
    <source>
        <dbReference type="Proteomes" id="UP000502823"/>
    </source>
</evidence>
<feature type="compositionally biased region" description="Basic residues" evidence="1">
    <location>
        <begin position="854"/>
        <end position="864"/>
    </location>
</feature>
<gene>
    <name evidence="2" type="ORF">Cfor_08932</name>
</gene>
<organism evidence="2 3">
    <name type="scientific">Coptotermes formosanus</name>
    <name type="common">Formosan subterranean termite</name>
    <dbReference type="NCBI Taxonomy" id="36987"/>
    <lineage>
        <taxon>Eukaryota</taxon>
        <taxon>Metazoa</taxon>
        <taxon>Ecdysozoa</taxon>
        <taxon>Arthropoda</taxon>
        <taxon>Hexapoda</taxon>
        <taxon>Insecta</taxon>
        <taxon>Pterygota</taxon>
        <taxon>Neoptera</taxon>
        <taxon>Polyneoptera</taxon>
        <taxon>Dictyoptera</taxon>
        <taxon>Blattodea</taxon>
        <taxon>Blattoidea</taxon>
        <taxon>Termitoidae</taxon>
        <taxon>Rhinotermitidae</taxon>
        <taxon>Coptotermes</taxon>
    </lineage>
</organism>
<feature type="region of interest" description="Disordered" evidence="1">
    <location>
        <begin position="460"/>
        <end position="488"/>
    </location>
</feature>
<sequence>MRYGVRFASTPAAETPVSGVREEVPSRGDAMNNIRQHQHRDNEECCCGVVQLPWRTSSSSSRIPLPFEAMNRRGGIFSRINSGELARGPASGSTLQHEDGGVRRMQPHRRILVRPKPDIPAYLKLCSSASSDSESCHLITAAGTGDDLAEEDGGNTRRNTLDRLHKFRFGGGGGEHGGEGGGGSRGKKKTATRSSDKAERLRELTERLKGGGSSSRHQIAPAAREHHSDAQADRSVDPCDSGPTESGIVTKEASTAGVGVAVDQCSATMKDDDIFDCVTIRLNKPESRPIVGSYAQRTIPFRSASFSQVDFSSADGKYIRSSTKSSPFSCFPGPTAGTTALPLSTTSVIAGGSLTLPRRKVPDIPAVCSEEPVGSTPSVDSAVGSDEGYVTTGVSKIPVVIKSTEISDSVHKNPGSRSLTYPLPRRGSRPDDDIPFSSIDGNGLKSLQYGAAGRELQEVQEESETSLTDSQQSSCTQVDTGGGQPVTEGEIFHDWRKVDECHLTCEPPVCLGRLVVSSAELDDIPVKCEQKSATELSSDPLFVHQSEHSAPESFHEQHEDAQYASQTKEMCCVQSSEEDKAMLLTSDANLSDVVKVERLPSLEESLSGCQESSVLQEYTSVCYEKTLPNEDTQQPSVLQEKDLDIYVTHWPNNDDQGADDAKEATEGVKPLSEDVQCANDDWPDIPSEDCNAKPSADDTGKKVEKAEKSRCSDGSQVEESCTDVEDSPPTRTVSIVSPQWQRSEEWDSAQEESQSPDEGGCPKAQWTRSERWLEKPKLVYQSSEEREEEGTAVPRHYHTPLRADSLSEGESDQGERCPVTRDHTASPSPLAPSDLSDSEGRTGGGPGSEPRSPHTPRRYSKRPLRGPYGQMLEAEMSKAETNRISKLQLEFLEKYVSSPPNSNRSSPAAPEPPASSTNSRPRALTTQSLDDSQLKGGYGRSSPAPVPSRTSPKRKLEGYSGSGPRPELLAEVLRGSSERMYNGSTVQRGK</sequence>
<proteinExistence type="predicted"/>
<feature type="region of interest" description="Disordered" evidence="1">
    <location>
        <begin position="407"/>
        <end position="441"/>
    </location>
</feature>
<feature type="compositionally biased region" description="Low complexity" evidence="1">
    <location>
        <begin position="897"/>
        <end position="919"/>
    </location>
</feature>